<comment type="subcellular location">
    <subcellularLocation>
        <location evidence="1">Endosome</location>
    </subcellularLocation>
</comment>
<name>A0A0R3PK81_ANGCS</name>
<evidence type="ECO:0000313" key="10">
    <source>
        <dbReference type="EMBL" id="VDM56551.1"/>
    </source>
</evidence>
<reference evidence="10 11" key="2">
    <citation type="submission" date="2018-11" db="EMBL/GenBank/DDBJ databases">
        <authorList>
            <consortium name="Pathogen Informatics"/>
        </authorList>
    </citation>
    <scope>NUCLEOTIDE SEQUENCE [LARGE SCALE GENOMIC DNA]</scope>
    <source>
        <strain evidence="10 11">Costa Rica</strain>
    </source>
</reference>
<evidence type="ECO:0000313" key="11">
    <source>
        <dbReference type="Proteomes" id="UP000267027"/>
    </source>
</evidence>
<evidence type="ECO:0000256" key="3">
    <source>
        <dbReference type="ARBA" id="ARBA00022448"/>
    </source>
</evidence>
<evidence type="ECO:0000256" key="5">
    <source>
        <dbReference type="ARBA" id="ARBA00022927"/>
    </source>
</evidence>
<proteinExistence type="inferred from homology"/>
<evidence type="ECO:0000313" key="12">
    <source>
        <dbReference type="WBParaSite" id="ACOC_0000496501-mRNA-1"/>
    </source>
</evidence>
<organism evidence="12">
    <name type="scientific">Angiostrongylus costaricensis</name>
    <name type="common">Nematode worm</name>
    <dbReference type="NCBI Taxonomy" id="334426"/>
    <lineage>
        <taxon>Eukaryota</taxon>
        <taxon>Metazoa</taxon>
        <taxon>Ecdysozoa</taxon>
        <taxon>Nematoda</taxon>
        <taxon>Chromadorea</taxon>
        <taxon>Rhabditida</taxon>
        <taxon>Rhabditina</taxon>
        <taxon>Rhabditomorpha</taxon>
        <taxon>Strongyloidea</taxon>
        <taxon>Metastrongylidae</taxon>
        <taxon>Angiostrongylus</taxon>
    </lineage>
</organism>
<dbReference type="InterPro" id="IPR036838">
    <property type="entry name" value="Ribosomal_uS10_dom_sf"/>
</dbReference>
<keyword evidence="11" id="KW-1185">Reference proteome</keyword>
<reference evidence="12" key="1">
    <citation type="submission" date="2017-02" db="UniProtKB">
        <authorList>
            <consortium name="WormBaseParasite"/>
        </authorList>
    </citation>
    <scope>IDENTIFICATION</scope>
</reference>
<dbReference type="AlphaFoldDB" id="A0A0R3PK81"/>
<dbReference type="PANTHER" id="PTHR13473">
    <property type="entry name" value="MITOCHONDRIAL RIBOSOMAL PROTEIN L48"/>
    <property type="match status" value="1"/>
</dbReference>
<evidence type="ECO:0000256" key="2">
    <source>
        <dbReference type="ARBA" id="ARBA00007617"/>
    </source>
</evidence>
<dbReference type="PANTHER" id="PTHR13473:SF0">
    <property type="entry name" value="LARGE RIBOSOMAL SUBUNIT PROTEIN ML48"/>
    <property type="match status" value="1"/>
</dbReference>
<evidence type="ECO:0000256" key="7">
    <source>
        <dbReference type="ARBA" id="ARBA00023274"/>
    </source>
</evidence>
<dbReference type="GO" id="GO:0000813">
    <property type="term" value="C:ESCRT I complex"/>
    <property type="evidence" value="ECO:0007669"/>
    <property type="project" value="UniProtKB-ARBA"/>
</dbReference>
<dbReference type="GO" id="GO:0005761">
    <property type="term" value="C:mitochondrial ribosome"/>
    <property type="evidence" value="ECO:0007669"/>
    <property type="project" value="InterPro"/>
</dbReference>
<evidence type="ECO:0000256" key="6">
    <source>
        <dbReference type="ARBA" id="ARBA00022980"/>
    </source>
</evidence>
<dbReference type="Pfam" id="PF00338">
    <property type="entry name" value="Ribosomal_S10"/>
    <property type="match status" value="1"/>
</dbReference>
<keyword evidence="6" id="KW-0689">Ribosomal protein</keyword>
<protein>
    <submittedName>
        <fullName evidence="12">VPS37 C-terminal domain-containing protein</fullName>
    </submittedName>
</protein>
<dbReference type="InterPro" id="IPR027487">
    <property type="entry name" value="Ribosomal_mL48"/>
</dbReference>
<feature type="domain" description="VPS37 C-terminal" evidence="9">
    <location>
        <begin position="97"/>
        <end position="186"/>
    </location>
</feature>
<dbReference type="SUPFAM" id="SSF54999">
    <property type="entry name" value="Ribosomal protein S10"/>
    <property type="match status" value="1"/>
</dbReference>
<evidence type="ECO:0000259" key="9">
    <source>
        <dbReference type="PROSITE" id="PS51314"/>
    </source>
</evidence>
<evidence type="ECO:0000256" key="8">
    <source>
        <dbReference type="PROSITE-ProRule" id="PRU00646"/>
    </source>
</evidence>
<dbReference type="STRING" id="334426.A0A0R3PK81"/>
<keyword evidence="3 8" id="KW-0813">Transport</keyword>
<accession>A0A0R3PK81</accession>
<dbReference type="GO" id="GO:0015031">
    <property type="term" value="P:protein transport"/>
    <property type="evidence" value="ECO:0007669"/>
    <property type="project" value="UniProtKB-UniRule"/>
</dbReference>
<dbReference type="WBParaSite" id="ACOC_0000496501-mRNA-1">
    <property type="protein sequence ID" value="ACOC_0000496501-mRNA-1"/>
    <property type="gene ID" value="ACOC_0000496501"/>
</dbReference>
<dbReference type="GO" id="GO:1990904">
    <property type="term" value="C:ribonucleoprotein complex"/>
    <property type="evidence" value="ECO:0007669"/>
    <property type="project" value="UniProtKB-KW"/>
</dbReference>
<dbReference type="EMBL" id="UYYA01003839">
    <property type="protein sequence ID" value="VDM56551.1"/>
    <property type="molecule type" value="Genomic_DNA"/>
</dbReference>
<dbReference type="OrthoDB" id="5984298at2759"/>
<dbReference type="OMA" id="QIRCLPT"/>
<dbReference type="PROSITE" id="PS51314">
    <property type="entry name" value="VPS37_C"/>
    <property type="match status" value="1"/>
</dbReference>
<dbReference type="InterPro" id="IPR027486">
    <property type="entry name" value="Ribosomal_uS10_dom"/>
</dbReference>
<comment type="similarity">
    <text evidence="2">Belongs to the VPS37 family.</text>
</comment>
<dbReference type="SMART" id="SM01403">
    <property type="entry name" value="Ribosomal_S10"/>
    <property type="match status" value="1"/>
</dbReference>
<dbReference type="Pfam" id="PF07200">
    <property type="entry name" value="Mod_r"/>
    <property type="match status" value="1"/>
</dbReference>
<dbReference type="InterPro" id="IPR009851">
    <property type="entry name" value="Mod_r"/>
</dbReference>
<sequence length="343" mass="39314">MYGGQSAYDSLIDVCLNSAMANVRTLSMEQLNELLYNESRLDSLIDSLPQIRCLPTEREAGLAQNKSLAEWNLAQEPKLDQLRMQVKTLHEQAVALRTETETLKARLDEISSSKSLDTTSNLLQVAAQEADDDAEGTTKAFLSGAISAEQFLKDLLEKKTLAHLRHLLRRILSRRLSTLREMAGAQDPEVLYEPKFPDTREYPEYDLLNVRIQGYDFTYIEKFQGYIDRMARRFNFKVVESYAVAAQTQRVVVYKPNSTIVDNEVKLALYDRVVRLSNVAAPRLQLFITLVETHIPVGVTVTFKQHENADEDYRYIPDLLLKQKQEELKSLDNPIVRRNLGWE</sequence>
<evidence type="ECO:0000256" key="1">
    <source>
        <dbReference type="ARBA" id="ARBA00004177"/>
    </source>
</evidence>
<keyword evidence="7" id="KW-0687">Ribonucleoprotein</keyword>
<keyword evidence="5 8" id="KW-0653">Protein transport</keyword>
<dbReference type="Proteomes" id="UP000267027">
    <property type="component" value="Unassembled WGS sequence"/>
</dbReference>
<keyword evidence="4" id="KW-0967">Endosome</keyword>
<evidence type="ECO:0000256" key="4">
    <source>
        <dbReference type="ARBA" id="ARBA00022753"/>
    </source>
</evidence>
<gene>
    <name evidence="10" type="ORF">ACOC_LOCUS4966</name>
</gene>